<dbReference type="InterPro" id="IPR000337">
    <property type="entry name" value="GPCR_3"/>
</dbReference>
<dbReference type="GO" id="GO:0007214">
    <property type="term" value="P:gamma-aminobutyric acid signaling pathway"/>
    <property type="evidence" value="ECO:0007669"/>
    <property type="project" value="TreeGrafter"/>
</dbReference>
<comment type="subcellular location">
    <subcellularLocation>
        <location evidence="1">Membrane</location>
        <topology evidence="1">Multi-pass membrane protein</topology>
    </subcellularLocation>
</comment>
<dbReference type="InterPro" id="IPR028082">
    <property type="entry name" value="Peripla_BP_I"/>
</dbReference>
<proteinExistence type="predicted"/>
<evidence type="ECO:0000256" key="6">
    <source>
        <dbReference type="ARBA" id="ARBA00023170"/>
    </source>
</evidence>
<evidence type="ECO:0000313" key="10">
    <source>
        <dbReference type="EMBL" id="ORZ15702.1"/>
    </source>
</evidence>
<comment type="caution">
    <text evidence="10">The sequence shown here is derived from an EMBL/GenBank/DDBJ whole genome shotgun (WGS) entry which is preliminary data.</text>
</comment>
<evidence type="ECO:0000259" key="9">
    <source>
        <dbReference type="Pfam" id="PF01094"/>
    </source>
</evidence>
<keyword evidence="2" id="KW-0812">Transmembrane</keyword>
<keyword evidence="8" id="KW-0807">Transducer</keyword>
<keyword evidence="3" id="KW-1133">Transmembrane helix</keyword>
<dbReference type="EMBL" id="MCGE01000012">
    <property type="protein sequence ID" value="ORZ15702.1"/>
    <property type="molecule type" value="Genomic_DNA"/>
</dbReference>
<evidence type="ECO:0000256" key="8">
    <source>
        <dbReference type="ARBA" id="ARBA00023224"/>
    </source>
</evidence>
<dbReference type="SUPFAM" id="SSF53822">
    <property type="entry name" value="Periplasmic binding protein-like I"/>
    <property type="match status" value="1"/>
</dbReference>
<keyword evidence="11" id="KW-1185">Reference proteome</keyword>
<evidence type="ECO:0000256" key="2">
    <source>
        <dbReference type="ARBA" id="ARBA00022692"/>
    </source>
</evidence>
<dbReference type="Gene3D" id="3.40.50.2300">
    <property type="match status" value="2"/>
</dbReference>
<dbReference type="InterPro" id="IPR002455">
    <property type="entry name" value="GPCR3_GABA-B"/>
</dbReference>
<evidence type="ECO:0000256" key="4">
    <source>
        <dbReference type="ARBA" id="ARBA00023040"/>
    </source>
</evidence>
<dbReference type="PANTHER" id="PTHR10519">
    <property type="entry name" value="GABA-B RECEPTOR"/>
    <property type="match status" value="1"/>
</dbReference>
<evidence type="ECO:0000256" key="5">
    <source>
        <dbReference type="ARBA" id="ARBA00023136"/>
    </source>
</evidence>
<evidence type="ECO:0000256" key="3">
    <source>
        <dbReference type="ARBA" id="ARBA00022989"/>
    </source>
</evidence>
<accession>A0A1X2IFX5</accession>
<dbReference type="STRING" id="90262.A0A1X2IFX5"/>
<dbReference type="AlphaFoldDB" id="A0A1X2IFX5"/>
<keyword evidence="5" id="KW-0472">Membrane</keyword>
<keyword evidence="6" id="KW-0675">Receptor</keyword>
<reference evidence="10 11" key="1">
    <citation type="submission" date="2016-07" db="EMBL/GenBank/DDBJ databases">
        <title>Pervasive Adenine N6-methylation of Active Genes in Fungi.</title>
        <authorList>
            <consortium name="DOE Joint Genome Institute"/>
            <person name="Mondo S.J."/>
            <person name="Dannebaum R.O."/>
            <person name="Kuo R.C."/>
            <person name="Labutti K."/>
            <person name="Haridas S."/>
            <person name="Kuo A."/>
            <person name="Salamov A."/>
            <person name="Ahrendt S.R."/>
            <person name="Lipzen A."/>
            <person name="Sullivan W."/>
            <person name="Andreopoulos W.B."/>
            <person name="Clum A."/>
            <person name="Lindquist E."/>
            <person name="Daum C."/>
            <person name="Ramamoorthy G.K."/>
            <person name="Gryganskyi A."/>
            <person name="Culley D."/>
            <person name="Magnuson J.K."/>
            <person name="James T.Y."/>
            <person name="O'Malley M.A."/>
            <person name="Stajich J.E."/>
            <person name="Spatafora J.W."/>
            <person name="Visel A."/>
            <person name="Grigoriev I.V."/>
        </authorList>
    </citation>
    <scope>NUCLEOTIDE SEQUENCE [LARGE SCALE GENOMIC DNA]</scope>
    <source>
        <strain evidence="10 11">NRRL 1336</strain>
    </source>
</reference>
<protein>
    <submittedName>
        <fullName evidence="10">Periplasmic binding protein-like I</fullName>
    </submittedName>
</protein>
<dbReference type="PRINTS" id="PR00248">
    <property type="entry name" value="GPCRMGR"/>
</dbReference>
<dbReference type="GO" id="GO:0004965">
    <property type="term" value="F:G protein-coupled GABA receptor activity"/>
    <property type="evidence" value="ECO:0007669"/>
    <property type="project" value="InterPro"/>
</dbReference>
<keyword evidence="7" id="KW-0325">Glycoprotein</keyword>
<dbReference type="OrthoDB" id="5984008at2759"/>
<evidence type="ECO:0000313" key="11">
    <source>
        <dbReference type="Proteomes" id="UP000193560"/>
    </source>
</evidence>
<feature type="domain" description="Receptor ligand binding region" evidence="9">
    <location>
        <begin position="94"/>
        <end position="333"/>
    </location>
</feature>
<evidence type="ECO:0000256" key="7">
    <source>
        <dbReference type="ARBA" id="ARBA00023180"/>
    </source>
</evidence>
<dbReference type="GO" id="GO:0038039">
    <property type="term" value="C:G protein-coupled receptor heterodimeric complex"/>
    <property type="evidence" value="ECO:0007669"/>
    <property type="project" value="TreeGrafter"/>
</dbReference>
<evidence type="ECO:0000256" key="1">
    <source>
        <dbReference type="ARBA" id="ARBA00004141"/>
    </source>
</evidence>
<name>A0A1X2IFX5_9FUNG</name>
<gene>
    <name evidence="10" type="ORF">BCR42DRAFT_328354</name>
</gene>
<dbReference type="Proteomes" id="UP000193560">
    <property type="component" value="Unassembled WGS sequence"/>
</dbReference>
<dbReference type="PANTHER" id="PTHR10519:SF20">
    <property type="entry name" value="G-PROTEIN COUPLED RECEPTOR 156-RELATED"/>
    <property type="match status" value="1"/>
</dbReference>
<organism evidence="10 11">
    <name type="scientific">Absidia repens</name>
    <dbReference type="NCBI Taxonomy" id="90262"/>
    <lineage>
        <taxon>Eukaryota</taxon>
        <taxon>Fungi</taxon>
        <taxon>Fungi incertae sedis</taxon>
        <taxon>Mucoromycota</taxon>
        <taxon>Mucoromycotina</taxon>
        <taxon>Mucoromycetes</taxon>
        <taxon>Mucorales</taxon>
        <taxon>Cunninghamellaceae</taxon>
        <taxon>Absidia</taxon>
    </lineage>
</organism>
<dbReference type="InterPro" id="IPR001828">
    <property type="entry name" value="ANF_lig-bd_rcpt"/>
</dbReference>
<dbReference type="Pfam" id="PF01094">
    <property type="entry name" value="ANF_receptor"/>
    <property type="match status" value="1"/>
</dbReference>
<keyword evidence="4" id="KW-0297">G-protein coupled receptor</keyword>
<sequence>MNSAIQLTSNSIKNLAPSSSVTRAIDDNDVDTTRQQIFHDVANNFTFTLTRKNGTAFISPLETTGLTELKVGVLLPFHQKDNEWTKTITLSGASAIRMAVAEINTGGLIPGAYITLIEQDSYPKEVDGQAAITQAIYSTVSLVHEGVIAVIGDISSSWTSLSALMTSTLDIPQCSFSASATALSDKTQYHSFFRTIPTDLIYADAAFSFISSQGWTTIGVLYSGDDFGKQLSKDIIMKARDHNIAIIGYQSFFDGEPTSNIQNSVDSLMETGARVIFVAATDDAPLAALVTAAHSGYINNDNVWLTIGVDTNELHQSVLSFNNILSLRANNSSEITHSNSSNSSGVDALTYVAQTTQKLTPIQYNSSFSGGVFGFDAIVSLPGYPPFDNFLQKWASLDPSL</sequence>